<gene>
    <name evidence="4" type="ORF">A2Y62_06995</name>
</gene>
<feature type="repeat" description="TPR" evidence="3">
    <location>
        <begin position="34"/>
        <end position="67"/>
    </location>
</feature>
<dbReference type="InterPro" id="IPR019734">
    <property type="entry name" value="TPR_rpt"/>
</dbReference>
<evidence type="ECO:0000256" key="3">
    <source>
        <dbReference type="PROSITE-ProRule" id="PRU00339"/>
    </source>
</evidence>
<keyword evidence="1" id="KW-0677">Repeat</keyword>
<dbReference type="InterPro" id="IPR052346">
    <property type="entry name" value="O-mannosyl-transferase_TMTC"/>
</dbReference>
<dbReference type="AlphaFoldDB" id="A0A1F5V6Y6"/>
<dbReference type="Gene3D" id="1.25.40.10">
    <property type="entry name" value="Tetratricopeptide repeat domain"/>
    <property type="match status" value="1"/>
</dbReference>
<dbReference type="InterPro" id="IPR013105">
    <property type="entry name" value="TPR_2"/>
</dbReference>
<dbReference type="Proteomes" id="UP000178943">
    <property type="component" value="Unassembled WGS sequence"/>
</dbReference>
<evidence type="ECO:0000313" key="5">
    <source>
        <dbReference type="Proteomes" id="UP000178943"/>
    </source>
</evidence>
<dbReference type="PROSITE" id="PS50005">
    <property type="entry name" value="TPR"/>
    <property type="match status" value="2"/>
</dbReference>
<dbReference type="PANTHER" id="PTHR44227">
    <property type="match status" value="1"/>
</dbReference>
<dbReference type="Pfam" id="PF07719">
    <property type="entry name" value="TPR_2"/>
    <property type="match status" value="1"/>
</dbReference>
<dbReference type="PANTHER" id="PTHR44227:SF3">
    <property type="entry name" value="PROTEIN O-MANNOSYL-TRANSFERASE TMTC4"/>
    <property type="match status" value="1"/>
</dbReference>
<keyword evidence="2 3" id="KW-0802">TPR repeat</keyword>
<protein>
    <submittedName>
        <fullName evidence="4">Uncharacterized protein</fullName>
    </submittedName>
</protein>
<dbReference type="InterPro" id="IPR011990">
    <property type="entry name" value="TPR-like_helical_dom_sf"/>
</dbReference>
<dbReference type="Pfam" id="PF13181">
    <property type="entry name" value="TPR_8"/>
    <property type="match status" value="1"/>
</dbReference>
<organism evidence="4 5">
    <name type="scientific">Candidatus Fischerbacteria bacterium RBG_13_37_8</name>
    <dbReference type="NCBI Taxonomy" id="1817863"/>
    <lineage>
        <taxon>Bacteria</taxon>
        <taxon>Candidatus Fischeribacteriota</taxon>
    </lineage>
</organism>
<dbReference type="SMART" id="SM00028">
    <property type="entry name" value="TPR"/>
    <property type="match status" value="4"/>
</dbReference>
<sequence length="190" mass="22567">MIKKRLFTKILMMLFLAAQMGCVRFIILHDTLTAEEHNDLGVAYLKEKEFEAAEKEFKRAIKKDRYYWLAYYNIGTLYLQINKEKEAEHYFYKAIVYNHECADAYNNLALTELKQDDIRHAFYFIKLALEYAKEGRYRYLDTLATIYEKESNHEEACKALHASSEAAPETEKEAYQSRYKQKCTKLFSND</sequence>
<dbReference type="EMBL" id="MFGW01000235">
    <property type="protein sequence ID" value="OGF58681.1"/>
    <property type="molecule type" value="Genomic_DNA"/>
</dbReference>
<evidence type="ECO:0000256" key="2">
    <source>
        <dbReference type="ARBA" id="ARBA00022803"/>
    </source>
</evidence>
<evidence type="ECO:0000313" key="4">
    <source>
        <dbReference type="EMBL" id="OGF58681.1"/>
    </source>
</evidence>
<accession>A0A1F5V6Y6</accession>
<dbReference type="STRING" id="1817863.A2Y62_06995"/>
<proteinExistence type="predicted"/>
<dbReference type="SUPFAM" id="SSF48452">
    <property type="entry name" value="TPR-like"/>
    <property type="match status" value="1"/>
</dbReference>
<comment type="caution">
    <text evidence="4">The sequence shown here is derived from an EMBL/GenBank/DDBJ whole genome shotgun (WGS) entry which is preliminary data.</text>
</comment>
<evidence type="ECO:0000256" key="1">
    <source>
        <dbReference type="ARBA" id="ARBA00022737"/>
    </source>
</evidence>
<name>A0A1F5V6Y6_9BACT</name>
<reference evidence="4 5" key="1">
    <citation type="journal article" date="2016" name="Nat. Commun.">
        <title>Thousands of microbial genomes shed light on interconnected biogeochemical processes in an aquifer system.</title>
        <authorList>
            <person name="Anantharaman K."/>
            <person name="Brown C.T."/>
            <person name="Hug L.A."/>
            <person name="Sharon I."/>
            <person name="Castelle C.J."/>
            <person name="Probst A.J."/>
            <person name="Thomas B.C."/>
            <person name="Singh A."/>
            <person name="Wilkins M.J."/>
            <person name="Karaoz U."/>
            <person name="Brodie E.L."/>
            <person name="Williams K.H."/>
            <person name="Hubbard S.S."/>
            <person name="Banfield J.F."/>
        </authorList>
    </citation>
    <scope>NUCLEOTIDE SEQUENCE [LARGE SCALE GENOMIC DNA]</scope>
</reference>
<feature type="repeat" description="TPR" evidence="3">
    <location>
        <begin position="68"/>
        <end position="101"/>
    </location>
</feature>